<evidence type="ECO:0000313" key="3">
    <source>
        <dbReference type="Proteomes" id="UP000242637"/>
    </source>
</evidence>
<evidence type="ECO:0000313" key="2">
    <source>
        <dbReference type="EMBL" id="SNV25950.1"/>
    </source>
</evidence>
<dbReference type="InterPro" id="IPR013154">
    <property type="entry name" value="ADH-like_N"/>
</dbReference>
<dbReference type="AlphaFoldDB" id="A0A239VW26"/>
<accession>A0A239VW26</accession>
<dbReference type="CDD" id="cd05289">
    <property type="entry name" value="MDR_like_2"/>
    <property type="match status" value="1"/>
</dbReference>
<keyword evidence="3" id="KW-1185">Reference proteome</keyword>
<dbReference type="GO" id="GO:0050111">
    <property type="term" value="F:mycocerosate synthase activity"/>
    <property type="evidence" value="ECO:0007669"/>
    <property type="project" value="UniProtKB-EC"/>
</dbReference>
<protein>
    <submittedName>
        <fullName evidence="2">Mycocerosic acid synthase</fullName>
        <ecNumber evidence="2">2.3.1.111</ecNumber>
    </submittedName>
</protein>
<dbReference type="Proteomes" id="UP000242637">
    <property type="component" value="Chromosome 1"/>
</dbReference>
<dbReference type="InterPro" id="IPR050700">
    <property type="entry name" value="YIM1/Zinc_Alcohol_DH_Fams"/>
</dbReference>
<reference evidence="2 3" key="1">
    <citation type="submission" date="2017-06" db="EMBL/GenBank/DDBJ databases">
        <authorList>
            <consortium name="Pathogen Informatics"/>
        </authorList>
    </citation>
    <scope>NUCLEOTIDE SEQUENCE [LARGE SCALE GENOMIC DNA]</scope>
    <source>
        <strain evidence="2 3">NCTC13039</strain>
    </source>
</reference>
<dbReference type="KEGG" id="dco:SAMEA4475696_2348"/>
<dbReference type="SUPFAM" id="SSF50129">
    <property type="entry name" value="GroES-like"/>
    <property type="match status" value="1"/>
</dbReference>
<feature type="domain" description="Enoyl reductase (ER)" evidence="1">
    <location>
        <begin position="26"/>
        <end position="319"/>
    </location>
</feature>
<sequence length="322" mass="33900">MLVVGNVPQACNAEEAMKAIAYSSYGGPEVLTHTDLPEPKVGPGELLIRVKAAAVNPVDWKIMQGHLDPVMDVTFPAIPGWDVAGVVEKVGFDCPEWQVGDELIAYARKDWVQHGTWAEQLSVPVRTAARKPRSLTWEQAAALPLAGLTAYQTIHRLAVEAGQNVLIHAAGGGVGSFATQIAAGLGARVIGTGSPANHDRLRELGAEPVAYGEGLTERVRHMAPEGVDVVLDYIGGVVDVTTAVLAPGGRHVSIIDPTVIGYGGQYMWVRPSSTDLTALGQLVDEGTVRVDVAASYPLEQAGDAVRASMEGHAAGKIVLTVE</sequence>
<dbReference type="STRING" id="1121387.GCA_000429885_00710"/>
<evidence type="ECO:0000259" key="1">
    <source>
        <dbReference type="SMART" id="SM00829"/>
    </source>
</evidence>
<dbReference type="Pfam" id="PF13602">
    <property type="entry name" value="ADH_zinc_N_2"/>
    <property type="match status" value="1"/>
</dbReference>
<dbReference type="SUPFAM" id="SSF51735">
    <property type="entry name" value="NAD(P)-binding Rossmann-fold domains"/>
    <property type="match status" value="1"/>
</dbReference>
<dbReference type="SMART" id="SM00829">
    <property type="entry name" value="PKS_ER"/>
    <property type="match status" value="1"/>
</dbReference>
<dbReference type="InterPro" id="IPR036291">
    <property type="entry name" value="NAD(P)-bd_dom_sf"/>
</dbReference>
<organism evidence="2 3">
    <name type="scientific">Dermatophilus congolensis</name>
    <dbReference type="NCBI Taxonomy" id="1863"/>
    <lineage>
        <taxon>Bacteria</taxon>
        <taxon>Bacillati</taxon>
        <taxon>Actinomycetota</taxon>
        <taxon>Actinomycetes</taxon>
        <taxon>Micrococcales</taxon>
        <taxon>Dermatophilaceae</taxon>
        <taxon>Dermatophilus</taxon>
    </lineage>
</organism>
<dbReference type="EMBL" id="LT906453">
    <property type="protein sequence ID" value="SNV25950.1"/>
    <property type="molecule type" value="Genomic_DNA"/>
</dbReference>
<name>A0A239VW26_9MICO</name>
<keyword evidence="2" id="KW-0012">Acyltransferase</keyword>
<dbReference type="EC" id="2.3.1.111" evidence="2"/>
<dbReference type="PANTHER" id="PTHR11695:SF294">
    <property type="entry name" value="RETICULON-4-INTERACTING PROTEIN 1, MITOCHONDRIAL"/>
    <property type="match status" value="1"/>
</dbReference>
<gene>
    <name evidence="2" type="primary">mas</name>
    <name evidence="2" type="ORF">SAMEA4475696_02348</name>
</gene>
<keyword evidence="2" id="KW-0808">Transferase</keyword>
<dbReference type="Gene3D" id="3.40.50.720">
    <property type="entry name" value="NAD(P)-binding Rossmann-like Domain"/>
    <property type="match status" value="1"/>
</dbReference>
<dbReference type="InterPro" id="IPR020843">
    <property type="entry name" value="ER"/>
</dbReference>
<dbReference type="Gene3D" id="3.90.180.10">
    <property type="entry name" value="Medium-chain alcohol dehydrogenases, catalytic domain"/>
    <property type="match status" value="1"/>
</dbReference>
<dbReference type="PANTHER" id="PTHR11695">
    <property type="entry name" value="ALCOHOL DEHYDROGENASE RELATED"/>
    <property type="match status" value="1"/>
</dbReference>
<proteinExistence type="predicted"/>
<dbReference type="InterPro" id="IPR011032">
    <property type="entry name" value="GroES-like_sf"/>
</dbReference>
<dbReference type="GO" id="GO:0016491">
    <property type="term" value="F:oxidoreductase activity"/>
    <property type="evidence" value="ECO:0007669"/>
    <property type="project" value="InterPro"/>
</dbReference>
<dbReference type="Pfam" id="PF08240">
    <property type="entry name" value="ADH_N"/>
    <property type="match status" value="1"/>
</dbReference>